<evidence type="ECO:0000313" key="1">
    <source>
        <dbReference type="EMBL" id="MEQ2440037.1"/>
    </source>
</evidence>
<dbReference type="RefSeq" id="WP_349218381.1">
    <property type="nucleotide sequence ID" value="NZ_JBBMFD010000004.1"/>
</dbReference>
<evidence type="ECO:0000313" key="2">
    <source>
        <dbReference type="Proteomes" id="UP001489509"/>
    </source>
</evidence>
<dbReference type="EMBL" id="JBBMFD010000004">
    <property type="protein sequence ID" value="MEQ2440037.1"/>
    <property type="molecule type" value="Genomic_DNA"/>
</dbReference>
<gene>
    <name evidence="1" type="ORF">WMO26_04265</name>
</gene>
<proteinExistence type="predicted"/>
<accession>A0ABV1DYA2</accession>
<protein>
    <submittedName>
        <fullName evidence="1">Uncharacterized protein</fullName>
    </submittedName>
</protein>
<keyword evidence="2" id="KW-1185">Reference proteome</keyword>
<name>A0ABV1DYA2_9FIRM</name>
<reference evidence="1 2" key="1">
    <citation type="submission" date="2024-03" db="EMBL/GenBank/DDBJ databases">
        <title>Human intestinal bacterial collection.</title>
        <authorList>
            <person name="Pauvert C."/>
            <person name="Hitch T.C.A."/>
            <person name="Clavel T."/>
        </authorList>
    </citation>
    <scope>NUCLEOTIDE SEQUENCE [LARGE SCALE GENOMIC DNA]</scope>
    <source>
        <strain evidence="1 2">CLA-JM-H44</strain>
    </source>
</reference>
<sequence>MGKKPFGSRIEPKCEYCACGTRSADGKMVLCTKRGIMEPQGKCRKFAYDPLKRVPRRAPVLPQFSQEDFSLEDL</sequence>
<comment type="caution">
    <text evidence="1">The sequence shown here is derived from an EMBL/GenBank/DDBJ whole genome shotgun (WGS) entry which is preliminary data.</text>
</comment>
<dbReference type="Proteomes" id="UP001489509">
    <property type="component" value="Unassembled WGS sequence"/>
</dbReference>
<organism evidence="1 2">
    <name type="scientific">Solibaculum intestinale</name>
    <dbReference type="NCBI Taxonomy" id="3133165"/>
    <lineage>
        <taxon>Bacteria</taxon>
        <taxon>Bacillati</taxon>
        <taxon>Bacillota</taxon>
        <taxon>Clostridia</taxon>
        <taxon>Eubacteriales</taxon>
        <taxon>Oscillospiraceae</taxon>
        <taxon>Solibaculum</taxon>
    </lineage>
</organism>